<dbReference type="InterPro" id="IPR047678">
    <property type="entry name" value="YjiM-like"/>
</dbReference>
<dbReference type="AlphaFoldDB" id="A0A1M5WXQ4"/>
<comment type="similarity">
    <text evidence="2">Belongs to the FldB/FldC dehydratase alpha/beta subunit family.</text>
</comment>
<evidence type="ECO:0000313" key="5">
    <source>
        <dbReference type="Proteomes" id="UP000184526"/>
    </source>
</evidence>
<dbReference type="PANTHER" id="PTHR30548">
    <property type="entry name" value="2-HYDROXYGLUTARYL-COA DEHYDRATASE, D-COMPONENT-RELATED"/>
    <property type="match status" value="1"/>
</dbReference>
<dbReference type="NCBIfam" id="NF040772">
    <property type="entry name" value="double_cubane"/>
    <property type="match status" value="1"/>
</dbReference>
<sequence length="382" mass="43214">MNDFPSIFNEFSEARRNGFIRVKELKNKGHNVVGVFCTYTPMEIIYASGAYPVGLCGMSDEAIPDAEKHLPKNLCPLIKSSYGFAVSEKCPYTYFSDLLIGETTCDGKKKMYEYLGEIKPMHVMHLPQGADREHAVKVWKDEMIHLKEVLEKKFNVEITDEKLRESIKARNKERELLREFYSLGKLNPPAIKGRDMYKVLEGTGFTFDKEEQNQRIRAMIDDIKAKYDAEGSAISKEDKRILVTGCPIGGVMDKVIGTIEENGGVVVCFENCGGVKEKARLVDETKDPYDALAEKYINIPCSVMCNNNGRLELLDSLIDEYQIDGVIDITLQACHTYNLEVKRVKDYVTTVKNTPCMGLETDYSQSDIGQIKTRIAAFIEML</sequence>
<evidence type="ECO:0000256" key="3">
    <source>
        <dbReference type="ARBA" id="ARBA00023014"/>
    </source>
</evidence>
<dbReference type="RefSeq" id="WP_072831788.1">
    <property type="nucleotide sequence ID" value="NZ_FQXP01000006.1"/>
</dbReference>
<dbReference type="Gene3D" id="3.40.50.11890">
    <property type="match status" value="1"/>
</dbReference>
<accession>A0A1M5WXQ4</accession>
<gene>
    <name evidence="4" type="ORF">SAMN02745196_01909</name>
</gene>
<dbReference type="STRING" id="1121306.SAMN02745196_01909"/>
<evidence type="ECO:0000256" key="1">
    <source>
        <dbReference type="ARBA" id="ARBA00001966"/>
    </source>
</evidence>
<keyword evidence="3" id="KW-0411">Iron-sulfur</keyword>
<keyword evidence="3" id="KW-0408">Iron</keyword>
<proteinExistence type="inferred from homology"/>
<keyword evidence="3" id="KW-0479">Metal-binding</keyword>
<dbReference type="PANTHER" id="PTHR30548:SF6">
    <property type="entry name" value="DEHYDRATASE SUBUNIT YJIM-RELATED"/>
    <property type="match status" value="1"/>
</dbReference>
<protein>
    <submittedName>
        <fullName evidence="4">Benzoyl-CoA reductase/2-hydroxyglutaryl-CoA dehydratase subunit, BcrC/BadD/HgdB</fullName>
    </submittedName>
</protein>
<organism evidence="4 5">
    <name type="scientific">Clostridium collagenovorans DSM 3089</name>
    <dbReference type="NCBI Taxonomy" id="1121306"/>
    <lineage>
        <taxon>Bacteria</taxon>
        <taxon>Bacillati</taxon>
        <taxon>Bacillota</taxon>
        <taxon>Clostridia</taxon>
        <taxon>Eubacteriales</taxon>
        <taxon>Clostridiaceae</taxon>
        <taxon>Clostridium</taxon>
    </lineage>
</organism>
<dbReference type="Proteomes" id="UP000184526">
    <property type="component" value="Unassembled WGS sequence"/>
</dbReference>
<comment type="cofactor">
    <cofactor evidence="1">
        <name>[4Fe-4S] cluster</name>
        <dbReference type="ChEBI" id="CHEBI:49883"/>
    </cofactor>
</comment>
<dbReference type="Pfam" id="PF06050">
    <property type="entry name" value="HGD-D"/>
    <property type="match status" value="1"/>
</dbReference>
<dbReference type="EMBL" id="FQXP01000006">
    <property type="protein sequence ID" value="SHH91673.1"/>
    <property type="molecule type" value="Genomic_DNA"/>
</dbReference>
<keyword evidence="5" id="KW-1185">Reference proteome</keyword>
<evidence type="ECO:0000256" key="2">
    <source>
        <dbReference type="ARBA" id="ARBA00005806"/>
    </source>
</evidence>
<dbReference type="Gene3D" id="1.20.1270.370">
    <property type="match status" value="1"/>
</dbReference>
<dbReference type="OrthoDB" id="9810278at2"/>
<dbReference type="GO" id="GO:0051536">
    <property type="term" value="F:iron-sulfur cluster binding"/>
    <property type="evidence" value="ECO:0007669"/>
    <property type="project" value="UniProtKB-KW"/>
</dbReference>
<dbReference type="GO" id="GO:0016836">
    <property type="term" value="F:hydro-lyase activity"/>
    <property type="evidence" value="ECO:0007669"/>
    <property type="project" value="UniProtKB-ARBA"/>
</dbReference>
<name>A0A1M5WXQ4_9CLOT</name>
<evidence type="ECO:0000313" key="4">
    <source>
        <dbReference type="EMBL" id="SHH91673.1"/>
    </source>
</evidence>
<dbReference type="Gene3D" id="3.40.50.11900">
    <property type="match status" value="1"/>
</dbReference>
<dbReference type="InterPro" id="IPR010327">
    <property type="entry name" value="FldB/FldC_alpha/beta"/>
</dbReference>
<reference evidence="4 5" key="1">
    <citation type="submission" date="2016-11" db="EMBL/GenBank/DDBJ databases">
        <authorList>
            <person name="Jaros S."/>
            <person name="Januszkiewicz K."/>
            <person name="Wedrychowicz H."/>
        </authorList>
    </citation>
    <scope>NUCLEOTIDE SEQUENCE [LARGE SCALE GENOMIC DNA]</scope>
    <source>
        <strain evidence="4 5">DSM 3089</strain>
    </source>
</reference>